<dbReference type="Pfam" id="PF08811">
    <property type="entry name" value="DUF1800"/>
    <property type="match status" value="1"/>
</dbReference>
<name>A0A1J5SUE1_9ZZZZ</name>
<dbReference type="EMBL" id="MLJW01000064">
    <property type="protein sequence ID" value="OIR03654.1"/>
    <property type="molecule type" value="Genomic_DNA"/>
</dbReference>
<comment type="caution">
    <text evidence="1">The sequence shown here is derived from an EMBL/GenBank/DDBJ whole genome shotgun (WGS) entry which is preliminary data.</text>
</comment>
<gene>
    <name evidence="1" type="ORF">GALL_142760</name>
</gene>
<dbReference type="AlphaFoldDB" id="A0A1J5SUE1"/>
<accession>A0A1J5SUE1</accession>
<dbReference type="InterPro" id="IPR014917">
    <property type="entry name" value="DUF1800"/>
</dbReference>
<evidence type="ECO:0000313" key="1">
    <source>
        <dbReference type="EMBL" id="OIR03654.1"/>
    </source>
</evidence>
<reference evidence="1" key="1">
    <citation type="submission" date="2016-10" db="EMBL/GenBank/DDBJ databases">
        <title>Sequence of Gallionella enrichment culture.</title>
        <authorList>
            <person name="Poehlein A."/>
            <person name="Muehling M."/>
            <person name="Daniel R."/>
        </authorList>
    </citation>
    <scope>NUCLEOTIDE SEQUENCE</scope>
</reference>
<proteinExistence type="predicted"/>
<sequence length="556" mass="61376">MKSCLCRIVATLPLAGLAWMVLPVAAATRAPDPDPSSQMHSNAEALHVLNRMGYGPTPGEVQAVAREGVDVWINQQLDPQAIPDPAVDAALAHLGTLNLPCTRIVEAFREEAQIRRERNRQAGLAGKGVRKAGPRPLDPPEALVADAFAQLQDAKLIRAVLSNRQLNEVLVDFWFNHFNIDARKDLDRATIESYERDTIRPHIWGSFRDLLGATAHSPAMLVYLDNWKSSRVFPLRRGRRVVQRGINENYGRELMELHTVGVDAGYTQADVISVARCFTGWTIDPRDGEFRYNARWHDEGDKVVMGVRIPAYGGIDDGERVLDLLASSPATAHHLALELCERFIADHPPQSAVDRVASVFLSTHGDLPSVYRCLFTSPEFLDLKYAGAKSKSPFEFIASALRATGASVVPVIPDPTPQGPEQRPGFAMRQTAFSMLFQMGQQPYTWEPPTGFSENSSRWITSGALVQRFNFSLAYAAGRFRDARPNYAELLHGARRSSTDSVIAALDASMLGGTLSPATRTVLERQTVRPAHSRQPVPALPRILALILGSPDFQRR</sequence>
<evidence type="ECO:0008006" key="2">
    <source>
        <dbReference type="Google" id="ProtNLM"/>
    </source>
</evidence>
<organism evidence="1">
    <name type="scientific">mine drainage metagenome</name>
    <dbReference type="NCBI Taxonomy" id="410659"/>
    <lineage>
        <taxon>unclassified sequences</taxon>
        <taxon>metagenomes</taxon>
        <taxon>ecological metagenomes</taxon>
    </lineage>
</organism>
<protein>
    <recommendedName>
        <fullName evidence="2">DUF1800 domain-containing protein</fullName>
    </recommendedName>
</protein>